<comment type="caution">
    <text evidence="1">The sequence shown here is derived from an EMBL/GenBank/DDBJ whole genome shotgun (WGS) entry which is preliminary data.</text>
</comment>
<accession>A0A8I1DN56</accession>
<protein>
    <submittedName>
        <fullName evidence="1">Uncharacterized protein</fullName>
    </submittedName>
</protein>
<reference evidence="1" key="1">
    <citation type="submission" date="2020-12" db="EMBL/GenBank/DDBJ databases">
        <title>Burkholderia cepacia complex in Mexico.</title>
        <authorList>
            <person name="Estrada P."/>
        </authorList>
    </citation>
    <scope>NUCLEOTIDE SEQUENCE</scope>
    <source>
        <strain evidence="1">871</strain>
    </source>
</reference>
<name>A0A8I1DN56_BURCE</name>
<organism evidence="1 2">
    <name type="scientific">Burkholderia cepacia</name>
    <name type="common">Pseudomonas cepacia</name>
    <dbReference type="NCBI Taxonomy" id="292"/>
    <lineage>
        <taxon>Bacteria</taxon>
        <taxon>Pseudomonadati</taxon>
        <taxon>Pseudomonadota</taxon>
        <taxon>Betaproteobacteria</taxon>
        <taxon>Burkholderiales</taxon>
        <taxon>Burkholderiaceae</taxon>
        <taxon>Burkholderia</taxon>
        <taxon>Burkholderia cepacia complex</taxon>
    </lineage>
</organism>
<dbReference type="Proteomes" id="UP000645612">
    <property type="component" value="Unassembled WGS sequence"/>
</dbReference>
<evidence type="ECO:0000313" key="2">
    <source>
        <dbReference type="Proteomes" id="UP000645612"/>
    </source>
</evidence>
<sequence length="372" mass="40419">MQTDTPTASVTPVAHSPVPAMPTMTQLTPELLAVLHGPVLDETDLFTLDDFFELAEVDELRAQAQDRRRADAILLACAAELPALHPNRAALLALLGGAIVEGGADPRILFPAALARLGAWLPELAPFCARAVEDDDDGATDDERRDWHAARQRLDALDGRQGREIDALRDAVDTLVLPLMAMLMRDRDNHGDLVADTALQALLERIADNDSLPFDQLHFLCAASALSYEPECVVVLPASGTGFVASAHAVNNTFHAFTLLQRLIGEHARTLRVGKPIAPRSGDEDQDSSEFHWLQAHAYANGVLVDNLALAWGEASLRSHRKHGKCVLIALETEEGIKRSWNGFNGVCHPAQNPSVTLVRFLTPEEVAAYLV</sequence>
<proteinExistence type="predicted"/>
<evidence type="ECO:0000313" key="1">
    <source>
        <dbReference type="EMBL" id="MBH9697106.1"/>
    </source>
</evidence>
<gene>
    <name evidence="1" type="ORF">JAO13_11725</name>
</gene>
<dbReference type="EMBL" id="JAEDXG010000009">
    <property type="protein sequence ID" value="MBH9697106.1"/>
    <property type="molecule type" value="Genomic_DNA"/>
</dbReference>
<dbReference type="AlphaFoldDB" id="A0A8I1DN56"/>